<evidence type="ECO:0000259" key="2">
    <source>
        <dbReference type="Pfam" id="PF10026"/>
    </source>
</evidence>
<evidence type="ECO:0000313" key="3">
    <source>
        <dbReference type="EMBL" id="MCQ0969484.1"/>
    </source>
</evidence>
<evidence type="ECO:0000256" key="1">
    <source>
        <dbReference type="SAM" id="MobiDB-lite"/>
    </source>
</evidence>
<comment type="caution">
    <text evidence="3">The sequence shown here is derived from an EMBL/GenBank/DDBJ whole genome shotgun (WGS) entry which is preliminary data.</text>
</comment>
<reference evidence="3 4" key="1">
    <citation type="submission" date="2022-03" db="EMBL/GenBank/DDBJ databases">
        <authorList>
            <person name="He Y."/>
        </authorList>
    </citation>
    <scope>NUCLEOTIDE SEQUENCE [LARGE SCALE GENOMIC DNA]</scope>
    <source>
        <strain evidence="3 4">TK19116</strain>
        <plasmid evidence="3">unnamed1</plasmid>
    </source>
</reference>
<feature type="region of interest" description="Disordered" evidence="1">
    <location>
        <begin position="203"/>
        <end position="226"/>
    </location>
</feature>
<keyword evidence="3" id="KW-0614">Plasmid</keyword>
<geneLocation type="plasmid" evidence="3">
    <name>unnamed1</name>
</geneLocation>
<dbReference type="EMBL" id="JAKZEU010000001">
    <property type="protein sequence ID" value="MCQ0969484.1"/>
    <property type="molecule type" value="Genomic_DNA"/>
</dbReference>
<evidence type="ECO:0000313" key="4">
    <source>
        <dbReference type="Proteomes" id="UP001203945"/>
    </source>
</evidence>
<dbReference type="InterPro" id="IPR018728">
    <property type="entry name" value="DUF2268"/>
</dbReference>
<organism evidence="3 4">
    <name type="scientific">Paracoccus albicereus</name>
    <dbReference type="NCBI Taxonomy" id="2922394"/>
    <lineage>
        <taxon>Bacteria</taxon>
        <taxon>Pseudomonadati</taxon>
        <taxon>Pseudomonadota</taxon>
        <taxon>Alphaproteobacteria</taxon>
        <taxon>Rhodobacterales</taxon>
        <taxon>Paracoccaceae</taxon>
        <taxon>Paracoccus</taxon>
    </lineage>
</organism>
<dbReference type="Proteomes" id="UP001203945">
    <property type="component" value="Unassembled WGS sequence"/>
</dbReference>
<feature type="domain" description="DUF2268" evidence="2">
    <location>
        <begin position="61"/>
        <end position="188"/>
    </location>
</feature>
<protein>
    <submittedName>
        <fullName evidence="3">DUF2268 domain-containing protein</fullName>
    </submittedName>
</protein>
<sequence length="226" mass="24620">MSVWHLHILNARNDLTRVLPDLRATVREAVERAAEHADLPRFDVVIHTRQGSERDVLPSISGPGLIDLAVDPQRFDRKAMIRETVRALHRVIRRAGPGSGNSLGDALVGEGLAGHFVLQVLGGRPESIETMTPAEGVARRAMAEWSRLSFDPGEWFLGRGKLRKGTGQALGFKLVETHLANAPGETAISLAAARSDSFREVMRAMAKADAEEPAEPTDPEDGKKLD</sequence>
<name>A0ABT1MP28_9RHOB</name>
<gene>
    <name evidence="3" type="ORF">MLD63_03395</name>
</gene>
<proteinExistence type="predicted"/>
<dbReference type="Pfam" id="PF10026">
    <property type="entry name" value="DUF2268"/>
    <property type="match status" value="1"/>
</dbReference>
<keyword evidence="4" id="KW-1185">Reference proteome</keyword>
<accession>A0ABT1MP28</accession>
<dbReference type="RefSeq" id="WP_255328435.1">
    <property type="nucleotide sequence ID" value="NZ_JAKZEU010000001.1"/>
</dbReference>